<dbReference type="Proteomes" id="UP001355207">
    <property type="component" value="Chromosome 1"/>
</dbReference>
<protein>
    <submittedName>
        <fullName evidence="2">Uncharacterized protein</fullName>
    </submittedName>
</protein>
<evidence type="ECO:0000256" key="1">
    <source>
        <dbReference type="SAM" id="MobiDB-lite"/>
    </source>
</evidence>
<evidence type="ECO:0000313" key="3">
    <source>
        <dbReference type="Proteomes" id="UP001355207"/>
    </source>
</evidence>
<accession>A0AAX4JJU3</accession>
<sequence length="71" mass="7703">MATSLRSSNLTKFNSIQEAVTSLKSSRDPAAFDKQYSLVLENKNSNKVRGGASENETYGCPFEAPGSNQTE</sequence>
<dbReference type="RefSeq" id="XP_066072029.1">
    <property type="nucleotide sequence ID" value="XM_066215932.1"/>
</dbReference>
<organism evidence="2 3">
    <name type="scientific">Kwoniella dendrophila CBS 6074</name>
    <dbReference type="NCBI Taxonomy" id="1295534"/>
    <lineage>
        <taxon>Eukaryota</taxon>
        <taxon>Fungi</taxon>
        <taxon>Dikarya</taxon>
        <taxon>Basidiomycota</taxon>
        <taxon>Agaricomycotina</taxon>
        <taxon>Tremellomycetes</taxon>
        <taxon>Tremellales</taxon>
        <taxon>Cryptococcaceae</taxon>
        <taxon>Kwoniella</taxon>
    </lineage>
</organism>
<gene>
    <name evidence="2" type="ORF">L201_000128</name>
</gene>
<dbReference type="AlphaFoldDB" id="A0AAX4JJU3"/>
<feature type="region of interest" description="Disordered" evidence="1">
    <location>
        <begin position="47"/>
        <end position="71"/>
    </location>
</feature>
<keyword evidence="3" id="KW-1185">Reference proteome</keyword>
<dbReference type="EMBL" id="CP144098">
    <property type="protein sequence ID" value="WWC85266.1"/>
    <property type="molecule type" value="Genomic_DNA"/>
</dbReference>
<name>A0AAX4JJU3_9TREE</name>
<dbReference type="GeneID" id="91090800"/>
<evidence type="ECO:0000313" key="2">
    <source>
        <dbReference type="EMBL" id="WWC85266.1"/>
    </source>
</evidence>
<proteinExistence type="predicted"/>
<reference evidence="2 3" key="1">
    <citation type="submission" date="2024-01" db="EMBL/GenBank/DDBJ databases">
        <title>Comparative genomics of Cryptococcus and Kwoniella reveals pathogenesis evolution and contrasting modes of karyotype evolution via chromosome fusion or intercentromeric recombination.</title>
        <authorList>
            <person name="Coelho M.A."/>
            <person name="David-Palma M."/>
            <person name="Shea T."/>
            <person name="Bowers K."/>
            <person name="McGinley-Smith S."/>
            <person name="Mohammad A.W."/>
            <person name="Gnirke A."/>
            <person name="Yurkov A.M."/>
            <person name="Nowrousian M."/>
            <person name="Sun S."/>
            <person name="Cuomo C.A."/>
            <person name="Heitman J."/>
        </authorList>
    </citation>
    <scope>NUCLEOTIDE SEQUENCE [LARGE SCALE GENOMIC DNA]</scope>
    <source>
        <strain evidence="2 3">CBS 6074</strain>
    </source>
</reference>